<gene>
    <name evidence="2" type="ORF">OEA41_001768</name>
</gene>
<evidence type="ECO:0000313" key="2">
    <source>
        <dbReference type="EMBL" id="KAK3174522.1"/>
    </source>
</evidence>
<proteinExistence type="predicted"/>
<dbReference type="GO" id="GO:1990072">
    <property type="term" value="C:TRAPPIII protein complex"/>
    <property type="evidence" value="ECO:0007669"/>
    <property type="project" value="TreeGrafter"/>
</dbReference>
<dbReference type="EMBL" id="JASNWA010000006">
    <property type="protein sequence ID" value="KAK3174522.1"/>
    <property type="molecule type" value="Genomic_DNA"/>
</dbReference>
<organism evidence="2 3">
    <name type="scientific">Lepraria neglecta</name>
    <dbReference type="NCBI Taxonomy" id="209136"/>
    <lineage>
        <taxon>Eukaryota</taxon>
        <taxon>Fungi</taxon>
        <taxon>Dikarya</taxon>
        <taxon>Ascomycota</taxon>
        <taxon>Pezizomycotina</taxon>
        <taxon>Lecanoromycetes</taxon>
        <taxon>OSLEUM clade</taxon>
        <taxon>Lecanoromycetidae</taxon>
        <taxon>Lecanorales</taxon>
        <taxon>Lecanorineae</taxon>
        <taxon>Stereocaulaceae</taxon>
        <taxon>Lepraria</taxon>
    </lineage>
</organism>
<dbReference type="Pfam" id="PF12739">
    <property type="entry name" value="TRAPPC-Trs85"/>
    <property type="match status" value="1"/>
</dbReference>
<keyword evidence="3" id="KW-1185">Reference proteome</keyword>
<protein>
    <submittedName>
        <fullName evidence="2">Uncharacterized protein</fullName>
    </submittedName>
</protein>
<feature type="region of interest" description="Disordered" evidence="1">
    <location>
        <begin position="759"/>
        <end position="783"/>
    </location>
</feature>
<sequence>MPSSSDHEYGSPSEVPEPQPPEHTLRSPRDSPSSSIPEFDTPISPPSFGTKTTLSSSETRLPITPPASSISKSRSPSGLRTQSRDRSSASSRDASPSIPLNDSNQEYRQTIVRSFAPRVAVYASPDTEEFVRQKGFDRGLYGLLRPYGERLQARVIIRDSVGVSKGWDDFGVRFIDAQELQRSSTRQVEGGATDQETWSLSNGSQNLSEHRNQSRSDEDGAIIDRLLNHHLHTEDATIDGHKGDYFDYDGRSYEPRPAGSPLYPFYLRKLLSSAPIVPYETFSHPVACMITVSSRHPAPIEALRQLYANTGHGFNKTPAWVGTEYLRYYVLIHDEENDDITKSTALFDLMKRHFGLHCHLLRLRSSQCVQTDDDSTRVPSSEWLSADEEMNQIRSKDYTDDIENSEKYILESDATAIRALLREMVAQSIVPFMESRVMTWNDQVASRRRGISGRFMSLSKRWTGFGSNKGGASGSGGASNASGSNYDYQRGFYPPETPEATMRQLGDYAFMLRDWRLAHSTYDFLRTDFSHDKAWSYHAAVNEMVAITSLLMPQTYNSKYKLETIDQMLDTAAYSYLTRCSMPFSVVRCFTLAIELLKDRGTLAADDAARWGGKLLEFGVLDPIAQALISERIAECYMSRASVNVPNAGTRRRQAALWSILSADSWMRLDNPAQARLRLTEASALYRLKDQQNAGPPFPSMQAFWQKLDHALREADGPQSLVDTGVGDGHLEFSTTEETEQLSAFTRPMSAEVIDTEGFTPQDACRPTPDAGYDMPLQSDGFE</sequence>
<evidence type="ECO:0000313" key="3">
    <source>
        <dbReference type="Proteomes" id="UP001276659"/>
    </source>
</evidence>
<dbReference type="Proteomes" id="UP001276659">
    <property type="component" value="Unassembled WGS sequence"/>
</dbReference>
<name>A0AAD9ZDS2_9LECA</name>
<feature type="region of interest" description="Disordered" evidence="1">
    <location>
        <begin position="1"/>
        <end position="105"/>
    </location>
</feature>
<dbReference type="AlphaFoldDB" id="A0AAD9ZDS2"/>
<dbReference type="PANTHER" id="PTHR12975:SF6">
    <property type="entry name" value="TRAFFICKING PROTEIN PARTICLE COMPLEX SUBUNIT 8"/>
    <property type="match status" value="1"/>
</dbReference>
<dbReference type="InterPro" id="IPR024420">
    <property type="entry name" value="TRAPP_III_complex_Trs85"/>
</dbReference>
<reference evidence="2" key="1">
    <citation type="submission" date="2022-11" db="EMBL/GenBank/DDBJ databases">
        <title>Chromosomal genome sequence assembly and mating type (MAT) locus characterization of the leprose asexual lichenized fungus Lepraria neglecta (Nyl.) Erichsen.</title>
        <authorList>
            <person name="Allen J.L."/>
            <person name="Pfeffer B."/>
        </authorList>
    </citation>
    <scope>NUCLEOTIDE SEQUENCE</scope>
    <source>
        <strain evidence="2">Allen 5258</strain>
    </source>
</reference>
<feature type="compositionally biased region" description="Polar residues" evidence="1">
    <location>
        <begin position="47"/>
        <end position="59"/>
    </location>
</feature>
<dbReference type="PANTHER" id="PTHR12975">
    <property type="entry name" value="TRANSPORT PROTEIN TRAPP"/>
    <property type="match status" value="1"/>
</dbReference>
<comment type="caution">
    <text evidence="2">The sequence shown here is derived from an EMBL/GenBank/DDBJ whole genome shotgun (WGS) entry which is preliminary data.</text>
</comment>
<accession>A0AAD9ZDS2</accession>
<feature type="compositionally biased region" description="Low complexity" evidence="1">
    <location>
        <begin position="66"/>
        <end position="77"/>
    </location>
</feature>
<feature type="region of interest" description="Disordered" evidence="1">
    <location>
        <begin position="184"/>
        <end position="216"/>
    </location>
</feature>
<feature type="compositionally biased region" description="Polar residues" evidence="1">
    <location>
        <begin position="194"/>
        <end position="207"/>
    </location>
</feature>
<evidence type="ECO:0000256" key="1">
    <source>
        <dbReference type="SAM" id="MobiDB-lite"/>
    </source>
</evidence>